<dbReference type="PIRSF" id="PIRSF000384">
    <property type="entry name" value="PNMTase"/>
    <property type="match status" value="1"/>
</dbReference>
<dbReference type="PANTHER" id="PTHR10867:SF32">
    <property type="entry name" value="NICOTINAMIDE N-METHYLTRANSFERASE"/>
    <property type="match status" value="1"/>
</dbReference>
<dbReference type="Gene3D" id="3.40.50.150">
    <property type="entry name" value="Vaccinia Virus protein VP39"/>
    <property type="match status" value="1"/>
</dbReference>
<evidence type="ECO:0000256" key="2">
    <source>
        <dbReference type="ARBA" id="ARBA00022603"/>
    </source>
</evidence>
<evidence type="ECO:0000256" key="5">
    <source>
        <dbReference type="PIRSR" id="PIRSR000384-1"/>
    </source>
</evidence>
<dbReference type="GO" id="GO:0005829">
    <property type="term" value="C:cytosol"/>
    <property type="evidence" value="ECO:0007669"/>
    <property type="project" value="TreeGrafter"/>
</dbReference>
<dbReference type="GO" id="GO:0008170">
    <property type="term" value="F:N-methyltransferase activity"/>
    <property type="evidence" value="ECO:0007669"/>
    <property type="project" value="TreeGrafter"/>
</dbReference>
<dbReference type="PROSITE" id="PS51681">
    <property type="entry name" value="SAM_MT_NNMT_PNMT_TEMT"/>
    <property type="match status" value="1"/>
</dbReference>
<dbReference type="InterPro" id="IPR000940">
    <property type="entry name" value="NNMT_TEMT_trans"/>
</dbReference>
<dbReference type="FunFam" id="3.40.50.150:FF:000065">
    <property type="entry name" value="Phenylethanolamine N-methyltransferase"/>
    <property type="match status" value="1"/>
</dbReference>
<organism evidence="6 7">
    <name type="scientific">Phascolarctos cinereus</name>
    <name type="common">Koala</name>
    <dbReference type="NCBI Taxonomy" id="38626"/>
    <lineage>
        <taxon>Eukaryota</taxon>
        <taxon>Metazoa</taxon>
        <taxon>Chordata</taxon>
        <taxon>Craniata</taxon>
        <taxon>Vertebrata</taxon>
        <taxon>Euteleostomi</taxon>
        <taxon>Mammalia</taxon>
        <taxon>Metatheria</taxon>
        <taxon>Diprotodontia</taxon>
        <taxon>Phascolarctidae</taxon>
        <taxon>Phascolarctos</taxon>
    </lineage>
</organism>
<keyword evidence="3" id="KW-0808">Transferase</keyword>
<dbReference type="Pfam" id="PF01234">
    <property type="entry name" value="NNMT_PNMT_TEMT"/>
    <property type="match status" value="1"/>
</dbReference>
<evidence type="ECO:0000313" key="7">
    <source>
        <dbReference type="RefSeq" id="XP_020845389.1"/>
    </source>
</evidence>
<protein>
    <submittedName>
        <fullName evidence="7">Nicotinamide N-methyltransferase-like isoform X1</fullName>
    </submittedName>
</protein>
<feature type="binding site" evidence="5">
    <location>
        <position position="26"/>
    </location>
    <ligand>
        <name>S-adenosyl-L-methionine</name>
        <dbReference type="ChEBI" id="CHEBI:59789"/>
    </ligand>
</feature>
<dbReference type="GO" id="GO:0008757">
    <property type="term" value="F:S-adenosylmethionine-dependent methyltransferase activity"/>
    <property type="evidence" value="ECO:0007669"/>
    <property type="project" value="UniProtKB-ARBA"/>
</dbReference>
<dbReference type="GeneID" id="110210659"/>
<feature type="binding site" evidence="5">
    <location>
        <position position="21"/>
    </location>
    <ligand>
        <name>S-adenosyl-L-methionine</name>
        <dbReference type="ChEBI" id="CHEBI:59789"/>
    </ligand>
</feature>
<keyword evidence="6" id="KW-1185">Reference proteome</keyword>
<proteinExistence type="inferred from homology"/>
<dbReference type="RefSeq" id="XP_020845389.1">
    <property type="nucleotide sequence ID" value="XM_020989730.1"/>
</dbReference>
<keyword evidence="4 5" id="KW-0949">S-adenosyl-L-methionine</keyword>
<evidence type="ECO:0000256" key="3">
    <source>
        <dbReference type="ARBA" id="ARBA00022679"/>
    </source>
</evidence>
<dbReference type="InterPro" id="IPR053384">
    <property type="entry name" value="SAM-dep_methyltransferase"/>
</dbReference>
<dbReference type="FunCoup" id="A0A6P5KK76">
    <property type="interactions" value="470"/>
</dbReference>
<dbReference type="OMA" id="CMYTAMA"/>
<feature type="binding site" evidence="5">
    <location>
        <position position="86"/>
    </location>
    <ligand>
        <name>S-adenosyl-L-methionine</name>
        <dbReference type="ChEBI" id="CHEBI:59789"/>
    </ligand>
</feature>
<sequence length="269" mass="30302">MVESNFTAKDAYLSHFNPQTYLEKYYTFGPSPSAENQILMHVLRRLFMTFSSGRVKGDLLIDIGTGPTIYQLLSACEAFNEIVATDYTDQNLKELNRWLKKELEAFDWSPVVKYVCELEGDREKWAEKEERLRQKIKHVLKCDVTQSQPLGPVSLPQADCLLTALCLDAACKDLPTYQQALKNLSSLLKPGGCLVLIDALKSSYYMIGDQRFSSLSLTQEAVQDAVVKAGYTIQEFDVIPQSYSRTRANNEGLFYLVGQKLNNSVGLPS</sequence>
<evidence type="ECO:0000313" key="6">
    <source>
        <dbReference type="Proteomes" id="UP000515140"/>
    </source>
</evidence>
<dbReference type="GO" id="GO:0032259">
    <property type="term" value="P:methylation"/>
    <property type="evidence" value="ECO:0007669"/>
    <property type="project" value="UniProtKB-KW"/>
</dbReference>
<dbReference type="NCBIfam" id="NF041360">
    <property type="entry name" value="GntF_guanitoxin"/>
    <property type="match status" value="1"/>
</dbReference>
<dbReference type="KEGG" id="pcw:110210659"/>
<dbReference type="InterPro" id="IPR029063">
    <property type="entry name" value="SAM-dependent_MTases_sf"/>
</dbReference>
<dbReference type="InParanoid" id="A0A6P5KK76"/>
<reference evidence="7" key="1">
    <citation type="submission" date="2025-08" db="UniProtKB">
        <authorList>
            <consortium name="RefSeq"/>
        </authorList>
    </citation>
    <scope>IDENTIFICATION</scope>
    <source>
        <tissue evidence="7">Spleen</tissue>
    </source>
</reference>
<comment type="similarity">
    <text evidence="1">Belongs to the class I-like SAM-binding methyltransferase superfamily. NNMT/PNMT/TEMT family.</text>
</comment>
<dbReference type="Proteomes" id="UP000515140">
    <property type="component" value="Unplaced"/>
</dbReference>
<dbReference type="SUPFAM" id="SSF53335">
    <property type="entry name" value="S-adenosyl-L-methionine-dependent methyltransferases"/>
    <property type="match status" value="1"/>
</dbReference>
<dbReference type="AlphaFoldDB" id="A0A6P5KK76"/>
<dbReference type="CDD" id="cd02440">
    <property type="entry name" value="AdoMet_MTases"/>
    <property type="match status" value="1"/>
</dbReference>
<gene>
    <name evidence="7" type="primary">LOC110210659</name>
</gene>
<dbReference type="PANTHER" id="PTHR10867">
    <property type="entry name" value="NNMT/PNMT/TEMT FAMILY MEMBER"/>
    <property type="match status" value="1"/>
</dbReference>
<evidence type="ECO:0000256" key="1">
    <source>
        <dbReference type="ARBA" id="ARBA00007996"/>
    </source>
</evidence>
<feature type="binding site" evidence="5">
    <location>
        <begin position="143"/>
        <end position="144"/>
    </location>
    <ligand>
        <name>S-adenosyl-L-methionine</name>
        <dbReference type="ChEBI" id="CHEBI:59789"/>
    </ligand>
</feature>
<evidence type="ECO:0000256" key="4">
    <source>
        <dbReference type="ARBA" id="ARBA00022691"/>
    </source>
</evidence>
<feature type="binding site" evidence="5">
    <location>
        <position position="70"/>
    </location>
    <ligand>
        <name>S-adenosyl-L-methionine</name>
        <dbReference type="ChEBI" id="CHEBI:59789"/>
    </ligand>
</feature>
<accession>A0A6P5KK76</accession>
<name>A0A6P5KK76_PHACI</name>
<keyword evidence="2" id="KW-0489">Methyltransferase</keyword>
<feature type="binding site" evidence="5">
    <location>
        <position position="91"/>
    </location>
    <ligand>
        <name>S-adenosyl-L-methionine</name>
        <dbReference type="ChEBI" id="CHEBI:59789"/>
    </ligand>
</feature>